<sequence length="619" mass="70234">MRLLNTKNVPELKEFIGDDSSFPPYAILSHTWEDEQEVTFEVLGDPLLRELKRGFRKIQKTCSLAAQDGYDWAWVDTCCIDKKASAELSEAINSMFRWYQNAAVCYVYLADLEPGTDLDTSLPKCRWFTRGWTLQELIAPRKVLFYDRDWNYRGAKDDLADSISRTTRIPMDILFHQKALCDVAVACRMSWASRRRTTRVEDMAYCLLGIFDVHMSLIYGEQHKAFSRLQELIIKTTSDLSILVWKNNDKDCPEYSGFFADSPRHFEHCSELETMLEDSIYRDPIITTRGIRLKGGLTYLYLSEAETTLHQPVMDPYCTICDVSLGLYVRQIGGNRFIRWKPQFLAQFGNDWGPDRTPAWSKSASMSFGEVTPTTASAKYMAQKLRVGTLILSTSLPTTIPFHPTDLVLGNRHSALCMSWEVEDCLPLLPVRHRAYPRSHWDVQDRLFFSPNRASYAWAATFLEFESTLQGQHHSESTRNTHMGVFVACFYWNISGIQKPMLAIASLDSIDGPTASTFEFNLDKIKFESARSVAVPLVYQTFGDSLLTDSGLSGHLSVAISDDTEVTAALRSGVDSPEVCVNPITCVDIFVRKRAGTASTLKVDLGAKRTLLPRIAKFW</sequence>
<feature type="domain" description="Heterokaryon incompatibility" evidence="1">
    <location>
        <begin position="25"/>
        <end position="112"/>
    </location>
</feature>
<reference evidence="2" key="1">
    <citation type="submission" date="2023-06" db="EMBL/GenBank/DDBJ databases">
        <title>Genome-scale phylogeny and comparative genomics of the fungal order Sordariales.</title>
        <authorList>
            <consortium name="Lawrence Berkeley National Laboratory"/>
            <person name="Hensen N."/>
            <person name="Bonometti L."/>
            <person name="Westerberg I."/>
            <person name="Brannstrom I.O."/>
            <person name="Guillou S."/>
            <person name="Cros-Aarteil S."/>
            <person name="Calhoun S."/>
            <person name="Haridas S."/>
            <person name="Kuo A."/>
            <person name="Mondo S."/>
            <person name="Pangilinan J."/>
            <person name="Riley R."/>
            <person name="Labutti K."/>
            <person name="Andreopoulos B."/>
            <person name="Lipzen A."/>
            <person name="Chen C."/>
            <person name="Yanf M."/>
            <person name="Daum C."/>
            <person name="Ng V."/>
            <person name="Clum A."/>
            <person name="Steindorff A."/>
            <person name="Ohm R."/>
            <person name="Martin F."/>
            <person name="Silar P."/>
            <person name="Natvig D."/>
            <person name="Lalanne C."/>
            <person name="Gautier V."/>
            <person name="Ament-Velasquez S.L."/>
            <person name="Kruys A."/>
            <person name="Hutchinson M.I."/>
            <person name="Powell A.J."/>
            <person name="Barry K."/>
            <person name="Miller A.N."/>
            <person name="Grigoriev I.V."/>
            <person name="Debuchy R."/>
            <person name="Gladieux P."/>
            <person name="Thoren M.H."/>
            <person name="Johannesson H."/>
        </authorList>
    </citation>
    <scope>NUCLEOTIDE SEQUENCE</scope>
    <source>
        <strain evidence="2">CBS 606.72</strain>
    </source>
</reference>
<comment type="caution">
    <text evidence="2">The sequence shown here is derived from an EMBL/GenBank/DDBJ whole genome shotgun (WGS) entry which is preliminary data.</text>
</comment>
<dbReference type="Proteomes" id="UP001175000">
    <property type="component" value="Unassembled WGS sequence"/>
</dbReference>
<dbReference type="InterPro" id="IPR010730">
    <property type="entry name" value="HET"/>
</dbReference>
<dbReference type="EMBL" id="JAULSU010000001">
    <property type="protein sequence ID" value="KAK0631537.1"/>
    <property type="molecule type" value="Genomic_DNA"/>
</dbReference>
<organism evidence="2 3">
    <name type="scientific">Immersiella caudata</name>
    <dbReference type="NCBI Taxonomy" id="314043"/>
    <lineage>
        <taxon>Eukaryota</taxon>
        <taxon>Fungi</taxon>
        <taxon>Dikarya</taxon>
        <taxon>Ascomycota</taxon>
        <taxon>Pezizomycotina</taxon>
        <taxon>Sordariomycetes</taxon>
        <taxon>Sordariomycetidae</taxon>
        <taxon>Sordariales</taxon>
        <taxon>Lasiosphaeriaceae</taxon>
        <taxon>Immersiella</taxon>
    </lineage>
</organism>
<evidence type="ECO:0000313" key="3">
    <source>
        <dbReference type="Proteomes" id="UP001175000"/>
    </source>
</evidence>
<accession>A0AA40CAU8</accession>
<keyword evidence="3" id="KW-1185">Reference proteome</keyword>
<evidence type="ECO:0000313" key="2">
    <source>
        <dbReference type="EMBL" id="KAK0631537.1"/>
    </source>
</evidence>
<evidence type="ECO:0000259" key="1">
    <source>
        <dbReference type="Pfam" id="PF06985"/>
    </source>
</evidence>
<gene>
    <name evidence="2" type="ORF">B0T14DRAFT_559325</name>
</gene>
<proteinExistence type="predicted"/>
<dbReference type="AlphaFoldDB" id="A0AA40CAU8"/>
<dbReference type="PANTHER" id="PTHR10622">
    <property type="entry name" value="HET DOMAIN-CONTAINING PROTEIN"/>
    <property type="match status" value="1"/>
</dbReference>
<protein>
    <submittedName>
        <fullName evidence="2">Heterokaryon incompatibility protein-domain-containing protein</fullName>
    </submittedName>
</protein>
<dbReference type="Pfam" id="PF06985">
    <property type="entry name" value="HET"/>
    <property type="match status" value="1"/>
</dbReference>
<dbReference type="PANTHER" id="PTHR10622:SF12">
    <property type="entry name" value="HET DOMAIN-CONTAINING PROTEIN"/>
    <property type="match status" value="1"/>
</dbReference>
<name>A0AA40CAU8_9PEZI</name>